<proteinExistence type="predicted"/>
<dbReference type="Proteomes" id="UP000003586">
    <property type="component" value="Chromosome"/>
</dbReference>
<evidence type="ECO:0000313" key="1">
    <source>
        <dbReference type="EMBL" id="AHF17119.1"/>
    </source>
</evidence>
<dbReference type="STRING" id="929713.NIASO_02115"/>
<name>W0F6N5_9BACT</name>
<dbReference type="EMBL" id="CP007035">
    <property type="protein sequence ID" value="AHF17119.1"/>
    <property type="molecule type" value="Genomic_DNA"/>
</dbReference>
<dbReference type="HOGENOM" id="CLU_2106372_0_0_10"/>
<organism evidence="1 2">
    <name type="scientific">Niabella soli DSM 19437</name>
    <dbReference type="NCBI Taxonomy" id="929713"/>
    <lineage>
        <taxon>Bacteria</taxon>
        <taxon>Pseudomonadati</taxon>
        <taxon>Bacteroidota</taxon>
        <taxon>Chitinophagia</taxon>
        <taxon>Chitinophagales</taxon>
        <taxon>Chitinophagaceae</taxon>
        <taxon>Niabella</taxon>
    </lineage>
</organism>
<gene>
    <name evidence="1" type="ORF">NIASO_02115</name>
</gene>
<evidence type="ECO:0000313" key="2">
    <source>
        <dbReference type="Proteomes" id="UP000003586"/>
    </source>
</evidence>
<reference evidence="1 2" key="1">
    <citation type="submission" date="2013-12" db="EMBL/GenBank/DDBJ databases">
        <authorList>
            <consortium name="DOE Joint Genome Institute"/>
            <person name="Eisen J."/>
            <person name="Huntemann M."/>
            <person name="Han J."/>
            <person name="Chen A."/>
            <person name="Kyrpides N."/>
            <person name="Mavromatis K."/>
            <person name="Markowitz V."/>
            <person name="Palaniappan K."/>
            <person name="Ivanova N."/>
            <person name="Schaumberg A."/>
            <person name="Pati A."/>
            <person name="Liolios K."/>
            <person name="Nordberg H.P."/>
            <person name="Cantor M.N."/>
            <person name="Hua S.X."/>
            <person name="Woyke T."/>
        </authorList>
    </citation>
    <scope>NUCLEOTIDE SEQUENCE [LARGE SCALE GENOMIC DNA]</scope>
    <source>
        <strain evidence="2">DSM 19437</strain>
    </source>
</reference>
<keyword evidence="2" id="KW-1185">Reference proteome</keyword>
<dbReference type="KEGG" id="nso:NIASO_02115"/>
<accession>W0F6N5</accession>
<dbReference type="RefSeq" id="WP_008583962.1">
    <property type="nucleotide sequence ID" value="NZ_CP007035.1"/>
</dbReference>
<sequence>MKEQPFERAAHDLVGYAALDLKYGMNAFLVAEFLTYSPDRFTPVSIKISFGKEGFVLTLYAHEKDKPAVADKKELPVKKFKKVIQPGTFAAYVAHFAVALPCNGFNLEAMRVTNK</sequence>
<dbReference type="OrthoDB" id="677684at2"/>
<protein>
    <submittedName>
        <fullName evidence="1">Uncharacterized protein</fullName>
    </submittedName>
</protein>
<dbReference type="AlphaFoldDB" id="W0F6N5"/>